<evidence type="ECO:0000256" key="2">
    <source>
        <dbReference type="ARBA" id="ARBA00023043"/>
    </source>
</evidence>
<dbReference type="PRINTS" id="PR01415">
    <property type="entry name" value="ANKYRIN"/>
</dbReference>
<feature type="repeat" description="ANK" evidence="3">
    <location>
        <begin position="292"/>
        <end position="324"/>
    </location>
</feature>
<gene>
    <name evidence="6" type="primary">LOC115215030</name>
</gene>
<feature type="repeat" description="ANK" evidence="3">
    <location>
        <begin position="193"/>
        <end position="225"/>
    </location>
</feature>
<dbReference type="InterPro" id="IPR002110">
    <property type="entry name" value="Ankyrin_rpt"/>
</dbReference>
<proteinExistence type="predicted"/>
<feature type="repeat" description="ANK" evidence="3">
    <location>
        <begin position="123"/>
        <end position="159"/>
    </location>
</feature>
<keyword evidence="2 3" id="KW-0040">ANK repeat</keyword>
<dbReference type="PROSITE" id="PS50088">
    <property type="entry name" value="ANK_REPEAT"/>
    <property type="match status" value="12"/>
</dbReference>
<feature type="domain" description="Death" evidence="4">
    <location>
        <begin position="599"/>
        <end position="684"/>
    </location>
</feature>
<feature type="repeat" description="ANK" evidence="3">
    <location>
        <begin position="90"/>
        <end position="122"/>
    </location>
</feature>
<dbReference type="Pfam" id="PF13637">
    <property type="entry name" value="Ank_4"/>
    <property type="match status" value="1"/>
</dbReference>
<dbReference type="InterPro" id="IPR036770">
    <property type="entry name" value="Ankyrin_rpt-contain_sf"/>
</dbReference>
<evidence type="ECO:0000256" key="1">
    <source>
        <dbReference type="ARBA" id="ARBA00022737"/>
    </source>
</evidence>
<dbReference type="PROSITE" id="PS50297">
    <property type="entry name" value="ANK_REP_REGION"/>
    <property type="match status" value="11"/>
</dbReference>
<dbReference type="Pfam" id="PF13857">
    <property type="entry name" value="Ank_5"/>
    <property type="match status" value="1"/>
</dbReference>
<feature type="repeat" description="ANK" evidence="3">
    <location>
        <begin position="358"/>
        <end position="391"/>
    </location>
</feature>
<dbReference type="SUPFAM" id="SSF48403">
    <property type="entry name" value="Ankyrin repeat"/>
    <property type="match status" value="3"/>
</dbReference>
<dbReference type="InterPro" id="IPR013083">
    <property type="entry name" value="Znf_RING/FYVE/PHD"/>
</dbReference>
<dbReference type="InterPro" id="IPR011029">
    <property type="entry name" value="DEATH-like_dom_sf"/>
</dbReference>
<dbReference type="Pfam" id="PF12796">
    <property type="entry name" value="Ank_2"/>
    <property type="match status" value="3"/>
</dbReference>
<keyword evidence="5" id="KW-1185">Reference proteome</keyword>
<dbReference type="Gene3D" id="1.25.40.20">
    <property type="entry name" value="Ankyrin repeat-containing domain"/>
    <property type="match status" value="6"/>
</dbReference>
<evidence type="ECO:0000256" key="3">
    <source>
        <dbReference type="PROSITE-ProRule" id="PRU00023"/>
    </source>
</evidence>
<dbReference type="InterPro" id="IPR000488">
    <property type="entry name" value="Death_dom"/>
</dbReference>
<feature type="repeat" description="ANK" evidence="3">
    <location>
        <begin position="160"/>
        <end position="192"/>
    </location>
</feature>
<dbReference type="PROSITE" id="PS50017">
    <property type="entry name" value="DEATH_DOMAIN"/>
    <property type="match status" value="1"/>
</dbReference>
<protein>
    <submittedName>
        <fullName evidence="6">Ankyrin repeat, PH and SEC7 domain containing protein secG-like isoform X1</fullName>
    </submittedName>
</protein>
<dbReference type="PANTHER" id="PTHR24198">
    <property type="entry name" value="ANKYRIN REPEAT AND PROTEIN KINASE DOMAIN-CONTAINING PROTEIN"/>
    <property type="match status" value="1"/>
</dbReference>
<dbReference type="Gene3D" id="3.30.40.10">
    <property type="entry name" value="Zinc/RING finger domain, C3HC4 (zinc finger)"/>
    <property type="match status" value="1"/>
</dbReference>
<feature type="repeat" description="ANK" evidence="3">
    <location>
        <begin position="57"/>
        <end position="89"/>
    </location>
</feature>
<accession>A0A7E6F0V1</accession>
<name>A0A7E6F0V1_9MOLL</name>
<dbReference type="AlphaFoldDB" id="A0A7E6F0V1"/>
<evidence type="ECO:0000259" key="4">
    <source>
        <dbReference type="PROSITE" id="PS50017"/>
    </source>
</evidence>
<feature type="repeat" description="ANK" evidence="3">
    <location>
        <begin position="226"/>
        <end position="258"/>
    </location>
</feature>
<dbReference type="SMART" id="SM00248">
    <property type="entry name" value="ANK"/>
    <property type="match status" value="13"/>
</dbReference>
<dbReference type="Pfam" id="PF13920">
    <property type="entry name" value="zf-C3HC4_3"/>
    <property type="match status" value="1"/>
</dbReference>
<organism evidence="5 6">
    <name type="scientific">Octopus sinensis</name>
    <name type="common">East Asian common octopus</name>
    <dbReference type="NCBI Taxonomy" id="2607531"/>
    <lineage>
        <taxon>Eukaryota</taxon>
        <taxon>Metazoa</taxon>
        <taxon>Spiralia</taxon>
        <taxon>Lophotrochozoa</taxon>
        <taxon>Mollusca</taxon>
        <taxon>Cephalopoda</taxon>
        <taxon>Coleoidea</taxon>
        <taxon>Octopodiformes</taxon>
        <taxon>Octopoda</taxon>
        <taxon>Incirrata</taxon>
        <taxon>Octopodidae</taxon>
        <taxon>Octopus</taxon>
    </lineage>
</organism>
<keyword evidence="1" id="KW-0677">Repeat</keyword>
<feature type="repeat" description="ANK" evidence="3">
    <location>
        <begin position="426"/>
        <end position="458"/>
    </location>
</feature>
<reference evidence="6" key="1">
    <citation type="submission" date="2025-08" db="UniProtKB">
        <authorList>
            <consortium name="RefSeq"/>
        </authorList>
    </citation>
    <scope>IDENTIFICATION</scope>
</reference>
<feature type="repeat" description="ANK" evidence="3">
    <location>
        <begin position="392"/>
        <end position="414"/>
    </location>
</feature>
<dbReference type="PANTHER" id="PTHR24198:SF165">
    <property type="entry name" value="ANKYRIN REPEAT-CONTAINING PROTEIN-RELATED"/>
    <property type="match status" value="1"/>
</dbReference>
<dbReference type="CDD" id="cd01670">
    <property type="entry name" value="Death"/>
    <property type="match status" value="1"/>
</dbReference>
<feature type="repeat" description="ANK" evidence="3">
    <location>
        <begin position="325"/>
        <end position="357"/>
    </location>
</feature>
<dbReference type="Gene3D" id="1.10.533.10">
    <property type="entry name" value="Death Domain, Fas"/>
    <property type="match status" value="1"/>
</dbReference>
<dbReference type="Pfam" id="PF00023">
    <property type="entry name" value="Ank"/>
    <property type="match status" value="1"/>
</dbReference>
<dbReference type="GO" id="GO:0007165">
    <property type="term" value="P:signal transduction"/>
    <property type="evidence" value="ECO:0007669"/>
    <property type="project" value="InterPro"/>
</dbReference>
<evidence type="ECO:0000313" key="6">
    <source>
        <dbReference type="RefSeq" id="XP_036361178.1"/>
    </source>
</evidence>
<evidence type="ECO:0000313" key="5">
    <source>
        <dbReference type="Proteomes" id="UP000515154"/>
    </source>
</evidence>
<feature type="repeat" description="ANK" evidence="3">
    <location>
        <begin position="259"/>
        <end position="291"/>
    </location>
</feature>
<dbReference type="SUPFAM" id="SSF47986">
    <property type="entry name" value="DEATH domain"/>
    <property type="match status" value="1"/>
</dbReference>
<dbReference type="RefSeq" id="XP_036361178.1">
    <property type="nucleotide sequence ID" value="XM_036505285.1"/>
</dbReference>
<sequence length="690" mass="77771">MEFHLSLHSEFKFCQAYFTQHNMEFDHFLCKVMQGDITAIKQCIVRNPDKINNPNNCGNTILHFASVKGNTNIILMLLKAGASVTSTDQDGNTPLHWAALNNQHEVVALLLYYGADVNILNKNGCSPLHEAILKNNIKVVEMVLNTINVYNAQINQQDSHSRTPLYMACEDGYHNLVELLLKSNVDVNMADKHGRTPLHMACRGGHTEIVQMLLQFKANVNMVDEYGKTPLHMACSEGYSATVLVLLQFKSDINVVDNCYNTPLHMACLRGHHNTVEVLLQSKADINVEDRYGRSPLHVACFSGHSSTVEVLLKFTADVNIKNKYNNTPLHLACYGKHSGIVEILLKSTADVKVVNNKGDTPLHVACGNGGDADTVKILLQHKPDVNLKNKYNSTPLHLAVLQNNYDVVALILSQDQIQMDIKDCCQQTPFLLSLSEGHLGMVHMFVSKGADVNAVDKDGNNCLHHVLKRKLFHSESEEMDVLNEICSQLSLNKEDRLSAVAVACYLAEEGANFHHKNKKNRTPLDIICNSNLKEKLNRFVSIHLQCLLCKDNQATVKFYPCKHTVTCSNCYSKKKLKKCIRCQQPITNKSGFECQKLEEQDLMKISYLLGSKWWQAGIFLGIKVVELEIIMCDHPLKTVDQSFQMLYKWLNRSATGECTVNLLRKALEEAECFYALDYLQENREFQCKC</sequence>
<dbReference type="Proteomes" id="UP000515154">
    <property type="component" value="Linkage group LG8"/>
</dbReference>